<dbReference type="AlphaFoldDB" id="A0A0B4DG35"/>
<evidence type="ECO:0000256" key="1">
    <source>
        <dbReference type="SAM" id="Phobius"/>
    </source>
</evidence>
<dbReference type="RefSeq" id="WP_043451764.1">
    <property type="nucleotide sequence ID" value="NZ_JBFBKS010000010.1"/>
</dbReference>
<organism evidence="2 3">
    <name type="scientific">Pseudarthrobacter phenanthrenivorans</name>
    <name type="common">Arthrobacter phenanthrenivorans</name>
    <dbReference type="NCBI Taxonomy" id="361575"/>
    <lineage>
        <taxon>Bacteria</taxon>
        <taxon>Bacillati</taxon>
        <taxon>Actinomycetota</taxon>
        <taxon>Actinomycetes</taxon>
        <taxon>Micrococcales</taxon>
        <taxon>Micrococcaceae</taxon>
        <taxon>Pseudarthrobacter</taxon>
    </lineage>
</organism>
<dbReference type="OrthoDB" id="4965215at2"/>
<accession>A0A0B4DG35</accession>
<comment type="caution">
    <text evidence="2">The sequence shown here is derived from an EMBL/GenBank/DDBJ whole genome shotgun (WGS) entry which is preliminary data.</text>
</comment>
<feature type="transmembrane region" description="Helical" evidence="1">
    <location>
        <begin position="80"/>
        <end position="98"/>
    </location>
</feature>
<evidence type="ECO:0008006" key="4">
    <source>
        <dbReference type="Google" id="ProtNLM"/>
    </source>
</evidence>
<reference evidence="2 3" key="1">
    <citation type="submission" date="2014-12" db="EMBL/GenBank/DDBJ databases">
        <title>Genome sequencing of Arthrobacter phenanthrenivorans SWC37.</title>
        <authorList>
            <person name="Tan P.W."/>
            <person name="Chan K.-G."/>
        </authorList>
    </citation>
    <scope>NUCLEOTIDE SEQUENCE [LARGE SCALE GENOMIC DNA]</scope>
    <source>
        <strain evidence="2 3">SWC37</strain>
    </source>
</reference>
<keyword evidence="1" id="KW-0812">Transmembrane</keyword>
<dbReference type="EMBL" id="JWTB01000014">
    <property type="protein sequence ID" value="KIC67667.1"/>
    <property type="molecule type" value="Genomic_DNA"/>
</dbReference>
<protein>
    <recommendedName>
        <fullName evidence="4">Sporulation protein</fullName>
    </recommendedName>
</protein>
<proteinExistence type="predicted"/>
<keyword evidence="1" id="KW-0472">Membrane</keyword>
<sequence length="107" mass="10624">MADTLANLADSFKNMGVARAYGTPVNVGGEEIVPVALVSFGFGGGTESGDGASGGGGGGFVVPLGVYRTVNGRAAFRPNTIATLVCLIPLVTAAGAAVRKTLRAARK</sequence>
<gene>
    <name evidence="2" type="ORF">RM50_08435</name>
</gene>
<name>A0A0B4DG35_PSEPS</name>
<evidence type="ECO:0000313" key="2">
    <source>
        <dbReference type="EMBL" id="KIC67667.1"/>
    </source>
</evidence>
<evidence type="ECO:0000313" key="3">
    <source>
        <dbReference type="Proteomes" id="UP000031196"/>
    </source>
</evidence>
<keyword evidence="1" id="KW-1133">Transmembrane helix</keyword>
<dbReference type="Proteomes" id="UP000031196">
    <property type="component" value="Unassembled WGS sequence"/>
</dbReference>